<dbReference type="EMBL" id="QXFV01005746">
    <property type="protein sequence ID" value="KAE8963764.1"/>
    <property type="molecule type" value="Genomic_DNA"/>
</dbReference>
<organism evidence="1 3">
    <name type="scientific">Phytophthora rubi</name>
    <dbReference type="NCBI Taxonomy" id="129364"/>
    <lineage>
        <taxon>Eukaryota</taxon>
        <taxon>Sar</taxon>
        <taxon>Stramenopiles</taxon>
        <taxon>Oomycota</taxon>
        <taxon>Peronosporomycetes</taxon>
        <taxon>Peronosporales</taxon>
        <taxon>Peronosporaceae</taxon>
        <taxon>Phytophthora</taxon>
    </lineage>
</organism>
<dbReference type="Proteomes" id="UP000435112">
    <property type="component" value="Unassembled WGS sequence"/>
</dbReference>
<sequence length="120" mass="13451">MRFTCRVICRSIAHVHTLEILDERKQQTGAERARRGGVCRPRIGVRAELPSVERRSPDGVRREGGQAEAVCVERRAEAEAVYVERRAEAACGGGMRRRRAEAACVERGSRNGRLTEPAYF</sequence>
<dbReference type="Proteomes" id="UP000429607">
    <property type="component" value="Unassembled WGS sequence"/>
</dbReference>
<proteinExistence type="predicted"/>
<evidence type="ECO:0000313" key="1">
    <source>
        <dbReference type="EMBL" id="KAE8963764.1"/>
    </source>
</evidence>
<dbReference type="EMBL" id="QXFU01002889">
    <property type="protein sequence ID" value="KAE8980468.1"/>
    <property type="molecule type" value="Genomic_DNA"/>
</dbReference>
<dbReference type="AlphaFoldDB" id="A0A6A3H3W7"/>
<evidence type="ECO:0000313" key="3">
    <source>
        <dbReference type="Proteomes" id="UP000429607"/>
    </source>
</evidence>
<evidence type="ECO:0000313" key="4">
    <source>
        <dbReference type="Proteomes" id="UP000435112"/>
    </source>
</evidence>
<reference evidence="3 4" key="1">
    <citation type="submission" date="2018-09" db="EMBL/GenBank/DDBJ databases">
        <title>Genomic investigation of the strawberry pathogen Phytophthora fragariae indicates pathogenicity is determined by transcriptional variation in three key races.</title>
        <authorList>
            <person name="Adams T.M."/>
            <person name="Armitage A.D."/>
            <person name="Sobczyk M.K."/>
            <person name="Bates H.J."/>
            <person name="Dunwell J.M."/>
            <person name="Nellist C.F."/>
            <person name="Harrison R.J."/>
        </authorList>
    </citation>
    <scope>NUCLEOTIDE SEQUENCE [LARGE SCALE GENOMIC DNA]</scope>
    <source>
        <strain evidence="1 3">SCRP249</strain>
        <strain evidence="2 4">SCRP324</strain>
    </source>
</reference>
<protein>
    <submittedName>
        <fullName evidence="1">Uncharacterized protein</fullName>
    </submittedName>
</protein>
<gene>
    <name evidence="1" type="ORF">PR001_g29269</name>
    <name evidence="2" type="ORF">PR002_g24116</name>
</gene>
<accession>A0A6A3H3W7</accession>
<evidence type="ECO:0000313" key="2">
    <source>
        <dbReference type="EMBL" id="KAE8980468.1"/>
    </source>
</evidence>
<comment type="caution">
    <text evidence="1">The sequence shown here is derived from an EMBL/GenBank/DDBJ whole genome shotgun (WGS) entry which is preliminary data.</text>
</comment>
<name>A0A6A3H3W7_9STRA</name>